<keyword evidence="2" id="KW-1185">Reference proteome</keyword>
<gene>
    <name evidence="1" type="ORF">ICT70_01365</name>
</gene>
<dbReference type="Proteomes" id="UP000632828">
    <property type="component" value="Unassembled WGS sequence"/>
</dbReference>
<dbReference type="EMBL" id="JACWUN010000001">
    <property type="protein sequence ID" value="MBD1399314.1"/>
    <property type="molecule type" value="Genomic_DNA"/>
</dbReference>
<evidence type="ECO:0000313" key="1">
    <source>
        <dbReference type="EMBL" id="MBD1399314.1"/>
    </source>
</evidence>
<proteinExistence type="predicted"/>
<dbReference type="AlphaFoldDB" id="A0A8J6UND0"/>
<sequence length="73" mass="8253">MLAKKTSKNQITLPKKIVDKFPGVNYFDVREEKGQILLFPVRPGSADQVREKLAELGIVAEDVTAAIEWARRK</sequence>
<keyword evidence="1" id="KW-0238">DNA-binding</keyword>
<accession>A0A8J6UND0</accession>
<protein>
    <submittedName>
        <fullName evidence="1">AbrB/MazE/SpoVT family DNA-binding domain-containing protein</fullName>
    </submittedName>
</protein>
<evidence type="ECO:0000313" key="2">
    <source>
        <dbReference type="Proteomes" id="UP000632828"/>
    </source>
</evidence>
<dbReference type="RefSeq" id="WP_191153583.1">
    <property type="nucleotide sequence ID" value="NZ_JACWUN010000001.1"/>
</dbReference>
<organism evidence="1 2">
    <name type="scientific">Pelovirga terrestris</name>
    <dbReference type="NCBI Taxonomy" id="2771352"/>
    <lineage>
        <taxon>Bacteria</taxon>
        <taxon>Pseudomonadati</taxon>
        <taxon>Thermodesulfobacteriota</taxon>
        <taxon>Desulfuromonadia</taxon>
        <taxon>Geobacterales</taxon>
        <taxon>Geobacteraceae</taxon>
        <taxon>Pelovirga</taxon>
    </lineage>
</organism>
<comment type="caution">
    <text evidence="1">The sequence shown here is derived from an EMBL/GenBank/DDBJ whole genome shotgun (WGS) entry which is preliminary data.</text>
</comment>
<name>A0A8J6UND0_9BACT</name>
<reference evidence="1" key="1">
    <citation type="submission" date="2020-09" db="EMBL/GenBank/DDBJ databases">
        <title>Pelobacter alkaliphilus sp. nov., a novel anaerobic arsenate-reducing bacterium from terrestrial mud volcano.</title>
        <authorList>
            <person name="Khomyakova M.A."/>
            <person name="Merkel A.Y."/>
            <person name="Slobodkin A.I."/>
        </authorList>
    </citation>
    <scope>NUCLEOTIDE SEQUENCE</scope>
    <source>
        <strain evidence="1">M08fum</strain>
    </source>
</reference>
<dbReference type="GO" id="GO:0003677">
    <property type="term" value="F:DNA binding"/>
    <property type="evidence" value="ECO:0007669"/>
    <property type="project" value="UniProtKB-KW"/>
</dbReference>